<dbReference type="EMBL" id="JAVREJ010000002">
    <property type="protein sequence ID" value="MDT0348820.1"/>
    <property type="molecule type" value="Genomic_DNA"/>
</dbReference>
<dbReference type="PANTHER" id="PTHR35526">
    <property type="entry name" value="ANTI-SIGMA-F FACTOR RSBW-RELATED"/>
    <property type="match status" value="1"/>
</dbReference>
<protein>
    <submittedName>
        <fullName evidence="4">ATP-binding protein</fullName>
    </submittedName>
</protein>
<keyword evidence="1" id="KW-0418">Kinase</keyword>
<evidence type="ECO:0000256" key="2">
    <source>
        <dbReference type="SAM" id="MobiDB-lite"/>
    </source>
</evidence>
<proteinExistence type="predicted"/>
<dbReference type="InterPro" id="IPR003594">
    <property type="entry name" value="HATPase_dom"/>
</dbReference>
<dbReference type="RefSeq" id="WP_311554751.1">
    <property type="nucleotide sequence ID" value="NZ_JAVREJ010000002.1"/>
</dbReference>
<evidence type="ECO:0000313" key="4">
    <source>
        <dbReference type="EMBL" id="MDT0348820.1"/>
    </source>
</evidence>
<keyword evidence="4" id="KW-0067">ATP-binding</keyword>
<keyword evidence="1" id="KW-0723">Serine/threonine-protein kinase</keyword>
<dbReference type="Proteomes" id="UP001183202">
    <property type="component" value="Unassembled WGS sequence"/>
</dbReference>
<feature type="domain" description="Histidine kinase/HSP90-like ATPase" evidence="3">
    <location>
        <begin position="115"/>
        <end position="226"/>
    </location>
</feature>
<gene>
    <name evidence="4" type="ORF">RM445_04705</name>
</gene>
<dbReference type="SUPFAM" id="SSF55874">
    <property type="entry name" value="ATPase domain of HSP90 chaperone/DNA topoisomerase II/histidine kinase"/>
    <property type="match status" value="1"/>
</dbReference>
<dbReference type="Pfam" id="PF13581">
    <property type="entry name" value="HATPase_c_2"/>
    <property type="match status" value="1"/>
</dbReference>
<dbReference type="InterPro" id="IPR050267">
    <property type="entry name" value="Anti-sigma-factor_SerPK"/>
</dbReference>
<name>A0ABU2N4Z6_9PSEU</name>
<sequence>MRMVGTVAIDGGPLPGASAVALACDLSSVVAQAAESLRGAAGTVVRGVVAVLHAGGPAVAALRTSFRALSTQVIPAVVAPRGIPHSARRTDAQPPRRSTPRLRPPDTAFRELVLPADATAPGLGRAFLRRVAGEWGVSDDVTEDAAMVITELVANAVDHACSASTLGLRADQGGLCVTVRDDLAVPLPRLAPIDPSAARGRGLQMVDALAGAWGVSLHADGKTVWAVLNGT</sequence>
<dbReference type="PROSITE" id="PS51257">
    <property type="entry name" value="PROKAR_LIPOPROTEIN"/>
    <property type="match status" value="1"/>
</dbReference>
<accession>A0ABU2N4Z6</accession>
<keyword evidence="1" id="KW-0808">Transferase</keyword>
<evidence type="ECO:0000259" key="3">
    <source>
        <dbReference type="Pfam" id="PF13581"/>
    </source>
</evidence>
<feature type="region of interest" description="Disordered" evidence="2">
    <location>
        <begin position="84"/>
        <end position="106"/>
    </location>
</feature>
<dbReference type="PANTHER" id="PTHR35526:SF3">
    <property type="entry name" value="ANTI-SIGMA-F FACTOR RSBW"/>
    <property type="match status" value="1"/>
</dbReference>
<evidence type="ECO:0000256" key="1">
    <source>
        <dbReference type="ARBA" id="ARBA00022527"/>
    </source>
</evidence>
<dbReference type="CDD" id="cd16936">
    <property type="entry name" value="HATPase_RsbW-like"/>
    <property type="match status" value="1"/>
</dbReference>
<dbReference type="Gene3D" id="3.30.565.10">
    <property type="entry name" value="Histidine kinase-like ATPase, C-terminal domain"/>
    <property type="match status" value="1"/>
</dbReference>
<keyword evidence="5" id="KW-1185">Reference proteome</keyword>
<reference evidence="5" key="1">
    <citation type="submission" date="2023-07" db="EMBL/GenBank/DDBJ databases">
        <title>30 novel species of actinomycetes from the DSMZ collection.</title>
        <authorList>
            <person name="Nouioui I."/>
        </authorList>
    </citation>
    <scope>NUCLEOTIDE SEQUENCE [LARGE SCALE GENOMIC DNA]</scope>
    <source>
        <strain evidence="5">DSM 45834</strain>
    </source>
</reference>
<comment type="caution">
    <text evidence="4">The sequence shown here is derived from an EMBL/GenBank/DDBJ whole genome shotgun (WGS) entry which is preliminary data.</text>
</comment>
<keyword evidence="4" id="KW-0547">Nucleotide-binding</keyword>
<dbReference type="GO" id="GO:0005524">
    <property type="term" value="F:ATP binding"/>
    <property type="evidence" value="ECO:0007669"/>
    <property type="project" value="UniProtKB-KW"/>
</dbReference>
<dbReference type="InterPro" id="IPR036890">
    <property type="entry name" value="HATPase_C_sf"/>
</dbReference>
<organism evidence="4 5">
    <name type="scientific">Pseudonocardia charpentierae</name>
    <dbReference type="NCBI Taxonomy" id="3075545"/>
    <lineage>
        <taxon>Bacteria</taxon>
        <taxon>Bacillati</taxon>
        <taxon>Actinomycetota</taxon>
        <taxon>Actinomycetes</taxon>
        <taxon>Pseudonocardiales</taxon>
        <taxon>Pseudonocardiaceae</taxon>
        <taxon>Pseudonocardia</taxon>
    </lineage>
</organism>
<evidence type="ECO:0000313" key="5">
    <source>
        <dbReference type="Proteomes" id="UP001183202"/>
    </source>
</evidence>